<dbReference type="EMBL" id="LTAZ01000017">
    <property type="protein sequence ID" value="KYH23896.1"/>
    <property type="molecule type" value="Genomic_DNA"/>
</dbReference>
<keyword evidence="2" id="KW-1185">Reference proteome</keyword>
<protein>
    <submittedName>
        <fullName evidence="1">Uncharacterized protein</fullName>
    </submittedName>
</protein>
<proteinExistence type="predicted"/>
<comment type="caution">
    <text evidence="1">The sequence shown here is derived from an EMBL/GenBank/DDBJ whole genome shotgun (WGS) entry which is preliminary data.</text>
</comment>
<accession>A0A151A869</accession>
<evidence type="ECO:0000313" key="1">
    <source>
        <dbReference type="EMBL" id="KYH23896.1"/>
    </source>
</evidence>
<dbReference type="Proteomes" id="UP000075321">
    <property type="component" value="Unassembled WGS sequence"/>
</dbReference>
<name>A0A151A869_9EURY</name>
<organism evidence="1 2">
    <name type="scientific">Halalkalicoccus paucihalophilus</name>
    <dbReference type="NCBI Taxonomy" id="1008153"/>
    <lineage>
        <taxon>Archaea</taxon>
        <taxon>Methanobacteriati</taxon>
        <taxon>Methanobacteriota</taxon>
        <taxon>Stenosarchaea group</taxon>
        <taxon>Halobacteria</taxon>
        <taxon>Halobacteriales</taxon>
        <taxon>Halococcaceae</taxon>
        <taxon>Halalkalicoccus</taxon>
    </lineage>
</organism>
<reference evidence="1 2" key="1">
    <citation type="submission" date="2016-02" db="EMBL/GenBank/DDBJ databases">
        <title>Genome sequence of Halalkalicoccus paucihalophilus DSM 24557.</title>
        <authorList>
            <person name="Poehlein A."/>
            <person name="Daniel R."/>
        </authorList>
    </citation>
    <scope>NUCLEOTIDE SEQUENCE [LARGE SCALE GENOMIC DNA]</scope>
    <source>
        <strain evidence="1 2">DSM 24557</strain>
    </source>
</reference>
<gene>
    <name evidence="1" type="ORF">HAPAU_39750</name>
</gene>
<evidence type="ECO:0000313" key="2">
    <source>
        <dbReference type="Proteomes" id="UP000075321"/>
    </source>
</evidence>
<sequence>MGWEDDNHLIFDIFNHDFLNSTTVLGCKRVRLIAADFNFELLCRRPCLYLSNVFYRQISLNHLEEYSDLLFWLSQIHEYTLVCKSN</sequence>
<dbReference type="AlphaFoldDB" id="A0A151A869"/>